<keyword evidence="1" id="KW-1185">Reference proteome</keyword>
<name>A0A1I7WPX5_HETBA</name>
<dbReference type="Proteomes" id="UP000095283">
    <property type="component" value="Unplaced"/>
</dbReference>
<evidence type="ECO:0000313" key="1">
    <source>
        <dbReference type="Proteomes" id="UP000095283"/>
    </source>
</evidence>
<accession>A0A1I7WPX5</accession>
<sequence length="65" mass="7437">MLFKNCMRSHKYLWCNDTGGLNPNIVMVHVDDERVQLDPGENEGDVYPRVVYSKGKVLDQRLGSV</sequence>
<proteinExistence type="predicted"/>
<dbReference type="AlphaFoldDB" id="A0A1I7WPX5"/>
<reference evidence="2" key="1">
    <citation type="submission" date="2016-11" db="UniProtKB">
        <authorList>
            <consortium name="WormBaseParasite"/>
        </authorList>
    </citation>
    <scope>IDENTIFICATION</scope>
</reference>
<organism evidence="1 2">
    <name type="scientific">Heterorhabditis bacteriophora</name>
    <name type="common">Entomopathogenic nematode worm</name>
    <dbReference type="NCBI Taxonomy" id="37862"/>
    <lineage>
        <taxon>Eukaryota</taxon>
        <taxon>Metazoa</taxon>
        <taxon>Ecdysozoa</taxon>
        <taxon>Nematoda</taxon>
        <taxon>Chromadorea</taxon>
        <taxon>Rhabditida</taxon>
        <taxon>Rhabditina</taxon>
        <taxon>Rhabditomorpha</taxon>
        <taxon>Strongyloidea</taxon>
        <taxon>Heterorhabditidae</taxon>
        <taxon>Heterorhabditis</taxon>
    </lineage>
</organism>
<evidence type="ECO:0000313" key="2">
    <source>
        <dbReference type="WBParaSite" id="Hba_07204"/>
    </source>
</evidence>
<protein>
    <submittedName>
        <fullName evidence="2">S ribonuclease</fullName>
    </submittedName>
</protein>
<dbReference type="WBParaSite" id="Hba_07204">
    <property type="protein sequence ID" value="Hba_07204"/>
    <property type="gene ID" value="Hba_07204"/>
</dbReference>